<dbReference type="KEGG" id="edi:EDI_129450"/>
<dbReference type="PANTHER" id="PTHR12174:SF23">
    <property type="entry name" value="MINOR HISTOCOMPATIBILITY ANTIGEN H13"/>
    <property type="match status" value="1"/>
</dbReference>
<feature type="transmembrane region" description="Helical" evidence="9">
    <location>
        <begin position="90"/>
        <end position="115"/>
    </location>
</feature>
<keyword evidence="3 9" id="KW-0812">Transmembrane</keyword>
<feature type="transmembrane region" description="Helical" evidence="9">
    <location>
        <begin position="206"/>
        <end position="229"/>
    </location>
</feature>
<dbReference type="AlphaFoldDB" id="B0ETK7"/>
<dbReference type="Proteomes" id="UP000008076">
    <property type="component" value="Unassembled WGS sequence"/>
</dbReference>
<evidence type="ECO:0000256" key="7">
    <source>
        <dbReference type="ARBA" id="ARBA00023136"/>
    </source>
</evidence>
<protein>
    <submittedName>
        <fullName evidence="10">Minor histocompatibility antigen H13, putative</fullName>
    </submittedName>
</protein>
<dbReference type="GO" id="GO:0006465">
    <property type="term" value="P:signal peptide processing"/>
    <property type="evidence" value="ECO:0007669"/>
    <property type="project" value="TreeGrafter"/>
</dbReference>
<dbReference type="GO" id="GO:0098554">
    <property type="term" value="C:cytoplasmic side of endoplasmic reticulum membrane"/>
    <property type="evidence" value="ECO:0007669"/>
    <property type="project" value="TreeGrafter"/>
</dbReference>
<dbReference type="EMBL" id="DS550801">
    <property type="protein sequence ID" value="EDR22192.1"/>
    <property type="molecule type" value="Genomic_DNA"/>
</dbReference>
<feature type="transmembrane region" description="Helical" evidence="9">
    <location>
        <begin position="36"/>
        <end position="56"/>
    </location>
</feature>
<comment type="subcellular location">
    <subcellularLocation>
        <location evidence="1">Endoplasmic reticulum membrane</location>
        <topology evidence="1">Multi-pass membrane protein</topology>
    </subcellularLocation>
</comment>
<keyword evidence="4" id="KW-0378">Hydrolase</keyword>
<dbReference type="PANTHER" id="PTHR12174">
    <property type="entry name" value="SIGNAL PEPTIDE PEPTIDASE"/>
    <property type="match status" value="1"/>
</dbReference>
<dbReference type="GO" id="GO:0033619">
    <property type="term" value="P:membrane protein proteolysis"/>
    <property type="evidence" value="ECO:0007669"/>
    <property type="project" value="TreeGrafter"/>
</dbReference>
<accession>B0ETK7</accession>
<keyword evidence="6 9" id="KW-1133">Transmembrane helix</keyword>
<evidence type="ECO:0000256" key="2">
    <source>
        <dbReference type="ARBA" id="ARBA00006859"/>
    </source>
</evidence>
<dbReference type="OMA" id="EFKIMIK"/>
<keyword evidence="5" id="KW-0256">Endoplasmic reticulum</keyword>
<dbReference type="SMART" id="SM00730">
    <property type="entry name" value="PSN"/>
    <property type="match status" value="1"/>
</dbReference>
<evidence type="ECO:0000256" key="1">
    <source>
        <dbReference type="ARBA" id="ARBA00004477"/>
    </source>
</evidence>
<dbReference type="VEuPathDB" id="AmoebaDB:EDI_129450"/>
<feature type="transmembrane region" description="Helical" evidence="9">
    <location>
        <begin position="6"/>
        <end position="24"/>
    </location>
</feature>
<dbReference type="Pfam" id="PF04258">
    <property type="entry name" value="Peptidase_A22B"/>
    <property type="match status" value="1"/>
</dbReference>
<comment type="similarity">
    <text evidence="2">Belongs to the peptidase A22B family.</text>
</comment>
<feature type="transmembrane region" description="Helical" evidence="9">
    <location>
        <begin position="235"/>
        <end position="252"/>
    </location>
</feature>
<name>B0ETK7_ENTDS</name>
<dbReference type="RefSeq" id="XP_001741406.1">
    <property type="nucleotide sequence ID" value="XM_001741354.1"/>
</dbReference>
<sequence length="299" mass="34036">MDLKNAASMPVIGSLVLFGLYVIIKFISADYLQYLLTLYFMFIGAVGISELFSFIFEKYASPEKLVISIPYINYKIETSKSEILGTGVGFIFSLIWAITHHWIFNNFLAFCLTIVAIGELTAPSFKIAAIMLIALFCYDIFWVFGSEVMMTVATHVDGPIKFIFPKDGRFIFTEQVSILGLGDIAIPGIFIALMKRIDTSFNNKSQYFMVSMVSYFIGLLITFVIMHTFAHGQPALLYLVPALLIGTIFYAISRKELKQVYDYHDPTDEKEESSEEENEESSEEENEEKEEEKEENKED</sequence>
<evidence type="ECO:0000256" key="6">
    <source>
        <dbReference type="ARBA" id="ARBA00022989"/>
    </source>
</evidence>
<reference evidence="11" key="1">
    <citation type="submission" date="2007-12" db="EMBL/GenBank/DDBJ databases">
        <title>Annotation of Entamoeba dispar SAW760.</title>
        <authorList>
            <person name="Lorenzi H."/>
            <person name="Inman J."/>
            <person name="Schobel S."/>
            <person name="Amedeo P."/>
            <person name="Caler E."/>
        </authorList>
    </citation>
    <scope>NUCLEOTIDE SEQUENCE [LARGE SCALE GENOMIC DNA]</scope>
    <source>
        <strain evidence="11">ATCC PRA-260 / SAW760</strain>
    </source>
</reference>
<keyword evidence="7 9" id="KW-0472">Membrane</keyword>
<dbReference type="GO" id="GO:0098553">
    <property type="term" value="C:lumenal side of endoplasmic reticulum membrane"/>
    <property type="evidence" value="ECO:0007669"/>
    <property type="project" value="TreeGrafter"/>
</dbReference>
<evidence type="ECO:0000256" key="9">
    <source>
        <dbReference type="SAM" id="Phobius"/>
    </source>
</evidence>
<evidence type="ECO:0000256" key="8">
    <source>
        <dbReference type="SAM" id="MobiDB-lite"/>
    </source>
</evidence>
<dbReference type="InterPro" id="IPR007369">
    <property type="entry name" value="Peptidase_A22B_SPP"/>
</dbReference>
<gene>
    <name evidence="10" type="ORF">EDI_129450</name>
</gene>
<feature type="compositionally biased region" description="Acidic residues" evidence="8">
    <location>
        <begin position="268"/>
        <end position="293"/>
    </location>
</feature>
<feature type="transmembrane region" description="Helical" evidence="9">
    <location>
        <begin position="176"/>
        <end position="194"/>
    </location>
</feature>
<evidence type="ECO:0000256" key="3">
    <source>
        <dbReference type="ARBA" id="ARBA00022692"/>
    </source>
</evidence>
<evidence type="ECO:0000256" key="4">
    <source>
        <dbReference type="ARBA" id="ARBA00022801"/>
    </source>
</evidence>
<evidence type="ECO:0000256" key="5">
    <source>
        <dbReference type="ARBA" id="ARBA00022824"/>
    </source>
</evidence>
<organism evidence="11">
    <name type="scientific">Entamoeba dispar (strain ATCC PRA-260 / SAW760)</name>
    <dbReference type="NCBI Taxonomy" id="370354"/>
    <lineage>
        <taxon>Eukaryota</taxon>
        <taxon>Amoebozoa</taxon>
        <taxon>Evosea</taxon>
        <taxon>Archamoebae</taxon>
        <taxon>Mastigamoebida</taxon>
        <taxon>Entamoebidae</taxon>
        <taxon>Entamoeba</taxon>
    </lineage>
</organism>
<feature type="transmembrane region" description="Helical" evidence="9">
    <location>
        <begin position="127"/>
        <end position="145"/>
    </location>
</feature>
<proteinExistence type="inferred from homology"/>
<dbReference type="OrthoDB" id="29661at2759"/>
<dbReference type="InterPro" id="IPR006639">
    <property type="entry name" value="Preselin/SPP"/>
</dbReference>
<evidence type="ECO:0000313" key="11">
    <source>
        <dbReference type="Proteomes" id="UP000008076"/>
    </source>
</evidence>
<dbReference type="GeneID" id="5914139"/>
<keyword evidence="11" id="KW-1185">Reference proteome</keyword>
<feature type="region of interest" description="Disordered" evidence="8">
    <location>
        <begin position="263"/>
        <end position="299"/>
    </location>
</feature>
<dbReference type="GO" id="GO:0042500">
    <property type="term" value="F:aspartic endopeptidase activity, intramembrane cleaving"/>
    <property type="evidence" value="ECO:0007669"/>
    <property type="project" value="InterPro"/>
</dbReference>
<evidence type="ECO:0000313" key="10">
    <source>
        <dbReference type="EMBL" id="EDR22192.1"/>
    </source>
</evidence>
<dbReference type="eggNOG" id="KOG2443">
    <property type="taxonomic scope" value="Eukaryota"/>
</dbReference>